<reference evidence="2 3" key="1">
    <citation type="journal article" date="2011" name="PLoS Pathog.">
        <title>Dynamic evolution of pathogenicity revealed by sequencing and comparative genomics of 19 Pseudomonas syringae isolates.</title>
        <authorList>
            <person name="Baltrus D.A."/>
            <person name="Nishimura M.T."/>
            <person name="Romanchuk A."/>
            <person name="Chang J.H."/>
            <person name="Mukhtar M.S."/>
            <person name="Cherkis K."/>
            <person name="Roach J."/>
            <person name="Grant S.R."/>
            <person name="Jones C.D."/>
            <person name="Dangl J.L."/>
        </authorList>
    </citation>
    <scope>NUCLEOTIDE SEQUENCE [LARGE SCALE GENOMIC DNA]</scope>
    <source>
        <strain evidence="3">M301072PT</strain>
    </source>
</reference>
<gene>
    <name evidence="2" type="ORF">PSYJA_02644</name>
</gene>
<dbReference type="GO" id="GO:0016491">
    <property type="term" value="F:oxidoreductase activity"/>
    <property type="evidence" value="ECO:0007669"/>
    <property type="project" value="InterPro"/>
</dbReference>
<dbReference type="Proteomes" id="UP000004471">
    <property type="component" value="Unassembled WGS sequence"/>
</dbReference>
<sequence>MTWIDLGNPSPKISPDQYVLVKWQTGEIRRFAAGGGASNVTFNQVLDTRRSDRQFDSIDDKQLGTLLWQACRCREVWPSDLGFDLEHRATPSAGAIHPIHVLLNIPGDFRWWLYQPQGHYLIELIRAPERLAGLLEHSVKVLEGPQAVRMLFAAEPGKTMAKYDAGSSLIWRDAGALLAVIALTAHAQGLTFCPLGITGEPWASSLADKGQLAGVGFGLLGLAARS</sequence>
<dbReference type="Gene3D" id="3.40.109.10">
    <property type="entry name" value="NADH Oxidase"/>
    <property type="match status" value="1"/>
</dbReference>
<dbReference type="InterPro" id="IPR029479">
    <property type="entry name" value="Nitroreductase"/>
</dbReference>
<evidence type="ECO:0000313" key="3">
    <source>
        <dbReference type="Proteomes" id="UP000004471"/>
    </source>
</evidence>
<organism evidence="2 3">
    <name type="scientific">Pseudomonas syringae pv. japonica str. M301072</name>
    <dbReference type="NCBI Taxonomy" id="629262"/>
    <lineage>
        <taxon>Bacteria</taxon>
        <taxon>Pseudomonadati</taxon>
        <taxon>Pseudomonadota</taxon>
        <taxon>Gammaproteobacteria</taxon>
        <taxon>Pseudomonadales</taxon>
        <taxon>Pseudomonadaceae</taxon>
        <taxon>Pseudomonas</taxon>
        <taxon>Pseudomonas syringae</taxon>
    </lineage>
</organism>
<evidence type="ECO:0000259" key="1">
    <source>
        <dbReference type="Pfam" id="PF00881"/>
    </source>
</evidence>
<accession>F3FCM8</accession>
<evidence type="ECO:0000313" key="2">
    <source>
        <dbReference type="EMBL" id="EGH27964.1"/>
    </source>
</evidence>
<protein>
    <recommendedName>
        <fullName evidence="1">Nitroreductase domain-containing protein</fullName>
    </recommendedName>
</protein>
<dbReference type="HOGENOM" id="CLU_078778_0_0_6"/>
<dbReference type="EMBL" id="AEAH01000114">
    <property type="protein sequence ID" value="EGH27964.1"/>
    <property type="molecule type" value="Genomic_DNA"/>
</dbReference>
<proteinExistence type="predicted"/>
<dbReference type="Pfam" id="PF00881">
    <property type="entry name" value="Nitroreductase"/>
    <property type="match status" value="1"/>
</dbReference>
<feature type="domain" description="Nitroreductase" evidence="1">
    <location>
        <begin position="48"/>
        <end position="198"/>
    </location>
</feature>
<name>F3FCM8_PSESX</name>
<dbReference type="InterPro" id="IPR000415">
    <property type="entry name" value="Nitroreductase-like"/>
</dbReference>
<dbReference type="AlphaFoldDB" id="F3FCM8"/>
<comment type="caution">
    <text evidence="2">The sequence shown here is derived from an EMBL/GenBank/DDBJ whole genome shotgun (WGS) entry which is preliminary data.</text>
</comment>
<dbReference type="SUPFAM" id="SSF55469">
    <property type="entry name" value="FMN-dependent nitroreductase-like"/>
    <property type="match status" value="1"/>
</dbReference>